<dbReference type="AlphaFoldDB" id="A0A2M9GPL1"/>
<evidence type="ECO:0000259" key="1">
    <source>
        <dbReference type="Pfam" id="PF01738"/>
    </source>
</evidence>
<dbReference type="PANTHER" id="PTHR46623">
    <property type="entry name" value="CARBOXYMETHYLENEBUTENOLIDASE-RELATED"/>
    <property type="match status" value="1"/>
</dbReference>
<evidence type="ECO:0000313" key="2">
    <source>
        <dbReference type="EMBL" id="CAB3873491.1"/>
    </source>
</evidence>
<dbReference type="EMBL" id="CADILE010000008">
    <property type="protein sequence ID" value="CAB3873491.1"/>
    <property type="molecule type" value="Genomic_DNA"/>
</dbReference>
<dbReference type="Proteomes" id="UP000494122">
    <property type="component" value="Unassembled WGS sequence"/>
</dbReference>
<dbReference type="InterPro" id="IPR029058">
    <property type="entry name" value="AB_hydrolase_fold"/>
</dbReference>
<dbReference type="Gene3D" id="3.10.450.50">
    <property type="match status" value="1"/>
</dbReference>
<dbReference type="InterPro" id="IPR002925">
    <property type="entry name" value="Dienelactn_hydro"/>
</dbReference>
<dbReference type="RefSeq" id="WP_059269242.1">
    <property type="nucleotide sequence ID" value="NZ_CADILE010000008.1"/>
</dbReference>
<name>A0A2M9GPL1_9BURK</name>
<dbReference type="InterPro" id="IPR032710">
    <property type="entry name" value="NTF2-like_dom_sf"/>
</dbReference>
<organism evidence="2 3">
    <name type="scientific">Achromobacter ruhlandii</name>
    <dbReference type="NCBI Taxonomy" id="72557"/>
    <lineage>
        <taxon>Bacteria</taxon>
        <taxon>Pseudomonadati</taxon>
        <taxon>Pseudomonadota</taxon>
        <taxon>Betaproteobacteria</taxon>
        <taxon>Burkholderiales</taxon>
        <taxon>Alcaligenaceae</taxon>
        <taxon>Achromobacter</taxon>
    </lineage>
</organism>
<dbReference type="Pfam" id="PF01738">
    <property type="entry name" value="DLH"/>
    <property type="match status" value="1"/>
</dbReference>
<dbReference type="SUPFAM" id="SSF53474">
    <property type="entry name" value="alpha/beta-Hydrolases"/>
    <property type="match status" value="1"/>
</dbReference>
<dbReference type="SUPFAM" id="SSF54427">
    <property type="entry name" value="NTF2-like"/>
    <property type="match status" value="1"/>
</dbReference>
<dbReference type="InterPro" id="IPR051049">
    <property type="entry name" value="Dienelactone_hydrolase-like"/>
</dbReference>
<evidence type="ECO:0000313" key="3">
    <source>
        <dbReference type="Proteomes" id="UP000494122"/>
    </source>
</evidence>
<sequence>MTATITTREVTIASHDGQSFSAYLAVPAAGHGPGLVLCQEIFGINDFMRRTAQALAEEGYVVLAPDLFWRQQPGIQLTDGPADMPRAFELYQRFDVELGVKDIASTLAALRALPEQQGGAGVLGYCLGGKLAYLAACRTDADVAIGYYGVGIEDSLEEAANLRGRLVLHIAEQDGFCPPPARQRILEALGGKANVELYVYPGMDHAFARTGGAHYDKPSALMAHQRSMAALQRVIGPQFDYSALWDKHCEYEFGTRDVAATMATMVAEPYVNHIPTMTGGVGYRELSRFYQHHFVNSNPPDTRLVPLSRTVGATQIVDELLFCFTHTTEIDWLLPGVAPTGKYVEIPLVAIVKFRGDKLCHEHIYWDQASVLVQIGVLDPKGLPVAGRETAQKLLDETLPSNTLMARWKDSENK</sequence>
<dbReference type="PANTHER" id="PTHR46623:SF6">
    <property type="entry name" value="ALPHA_BETA-HYDROLASES SUPERFAMILY PROTEIN"/>
    <property type="match status" value="1"/>
</dbReference>
<reference evidence="2 3" key="1">
    <citation type="submission" date="2020-04" db="EMBL/GenBank/DDBJ databases">
        <authorList>
            <person name="De Canck E."/>
        </authorList>
    </citation>
    <scope>NUCLEOTIDE SEQUENCE [LARGE SCALE GENOMIC DNA]</scope>
    <source>
        <strain evidence="2 3">LMG 3328</strain>
    </source>
</reference>
<accession>A0A2M9GPL1</accession>
<gene>
    <name evidence="2" type="ORF">LMG3328_02908</name>
</gene>
<dbReference type="Gene3D" id="3.40.50.1820">
    <property type="entry name" value="alpha/beta hydrolase"/>
    <property type="match status" value="1"/>
</dbReference>
<proteinExistence type="predicted"/>
<dbReference type="GO" id="GO:0016787">
    <property type="term" value="F:hydrolase activity"/>
    <property type="evidence" value="ECO:0007669"/>
    <property type="project" value="InterPro"/>
</dbReference>
<feature type="domain" description="Dienelactone hydrolase" evidence="1">
    <location>
        <begin position="20"/>
        <end position="233"/>
    </location>
</feature>
<protein>
    <recommendedName>
        <fullName evidence="1">Dienelactone hydrolase domain-containing protein</fullName>
    </recommendedName>
</protein>